<evidence type="ECO:0000256" key="15">
    <source>
        <dbReference type="HAMAP-Rule" id="MF_04000"/>
    </source>
</evidence>
<keyword evidence="11 15" id="KW-0413">Isomerase</keyword>
<dbReference type="GO" id="GO:0043138">
    <property type="term" value="F:3'-5' DNA helicase activity"/>
    <property type="evidence" value="ECO:0007669"/>
    <property type="project" value="UniProtKB-UniRule"/>
</dbReference>
<feature type="region of interest" description="Disordered" evidence="17">
    <location>
        <begin position="24"/>
        <end position="45"/>
    </location>
</feature>
<feature type="region of interest" description="Disordered" evidence="17">
    <location>
        <begin position="115"/>
        <end position="134"/>
    </location>
</feature>
<dbReference type="Gene3D" id="3.40.1310.10">
    <property type="match status" value="1"/>
</dbReference>
<feature type="short sequence motif" description="Nuclear export signal" evidence="15">
    <location>
        <begin position="99"/>
        <end position="108"/>
    </location>
</feature>
<organism evidence="19 20">
    <name type="scientific">Lagenorhynchus acutus papillomavirus</name>
    <dbReference type="NCBI Taxonomy" id="706530"/>
    <lineage>
        <taxon>Viruses</taxon>
        <taxon>Monodnaviria</taxon>
        <taxon>Shotokuvirae</taxon>
        <taxon>Cossaviricota</taxon>
        <taxon>Papovaviricetes</taxon>
        <taxon>Zurhausenvirales</taxon>
        <taxon>Papillomaviridae</taxon>
        <taxon>Firstpapillomavirinae</taxon>
        <taxon>Upsilonpapillomavirus</taxon>
        <taxon>Upsilonpapillomavirus 1</taxon>
    </lineage>
</organism>
<dbReference type="InterPro" id="IPR014000">
    <property type="entry name" value="PPV_DNA_helicase_E1_N"/>
</dbReference>
<evidence type="ECO:0000256" key="8">
    <source>
        <dbReference type="ARBA" id="ARBA00022806"/>
    </source>
</evidence>
<dbReference type="GO" id="GO:0042025">
    <property type="term" value="C:host cell nucleus"/>
    <property type="evidence" value="ECO:0007669"/>
    <property type="project" value="UniProtKB-SubCell"/>
</dbReference>
<evidence type="ECO:0000313" key="19">
    <source>
        <dbReference type="EMBL" id="ADJ96360.1"/>
    </source>
</evidence>
<dbReference type="InterPro" id="IPR016393">
    <property type="entry name" value="Rep_E1_papillomaV"/>
</dbReference>
<keyword evidence="9 15" id="KW-0067">ATP-binding</keyword>
<sequence length="642" mass="71638">MDTSPGTDPLEGGCNDWVLLEAAEAGGSGIDEEEGEDEDDSGEDMLDFIDDSSTFQNAETQLYCRQLQVEQQRIDDERVAQALKRKFLDSPKSKVDSELSPRLAAISLQEQQRRGRARRRLYKDSGHGDSLEAESEESMVCRNVQVPKNQTMDAVGAGEGARPKEVGNASTQEVQCAGMSEESACSVTQILRAGKPRALLLGVFKEAFGCSFADLTRCFKSDKTVNDDWTCFIVGVPCSLEGAISDLLKPSTLFTHVTTATSKYGLTVLLLVQWKTGKSRETVGNTLAGLLSVDKQQIVCEPPKIRHLGAAMFWYKKAISSACVVTGEMPVWILKQVSIQDQLGDVCQFSLSVMIQWAYDNGHDTEEAIAYEYAALADEDKNAEAFLRSNCQPKYVKDCANMLRLYKRAEMRKMSMGQWIKHKCDAVQGEGDWKHVMNFLKFQGIEIMPFLIDFRLFLKGIPKRNCMVLYGPPNTGKSLFAMSLIHLLGGKVLSYVNSSSHFWLQPVADCKVALIDDATASTWDYADTYLRNVLDGNPMSLDSKHKAPMQITCPPLLITTNCNVLENNKWKYLHSRLRVYNFHNECPLNSRGEPEFQLTKVNWKAFFNKCWAKLSLDEGDEGHNGSPLQPLRCVARAADEAD</sequence>
<evidence type="ECO:0000256" key="14">
    <source>
        <dbReference type="ARBA" id="ARBA00093297"/>
    </source>
</evidence>
<dbReference type="SUPFAM" id="SSF52540">
    <property type="entry name" value="P-loop containing nucleoside triphosphate hydrolases"/>
    <property type="match status" value="1"/>
</dbReference>
<dbReference type="Pfam" id="PF20450">
    <property type="entry name" value="PPV_E1_DBD"/>
    <property type="match status" value="1"/>
</dbReference>
<dbReference type="InterPro" id="IPR046832">
    <property type="entry name" value="PPV_E1_DBD"/>
</dbReference>
<proteinExistence type="inferred from homology"/>
<evidence type="ECO:0000256" key="17">
    <source>
        <dbReference type="SAM" id="MobiDB-lite"/>
    </source>
</evidence>
<keyword evidence="10 15" id="KW-0238">DNA-binding</keyword>
<dbReference type="InterPro" id="IPR027417">
    <property type="entry name" value="P-loop_NTPase"/>
</dbReference>
<dbReference type="InterPro" id="IPR037102">
    <property type="entry name" value="Znf_lg_T-Ag_D1_dom_sf"/>
</dbReference>
<feature type="short sequence motif" description="Nuclear localization signal" evidence="15">
    <location>
        <begin position="84"/>
        <end position="86"/>
    </location>
</feature>
<evidence type="ECO:0000256" key="2">
    <source>
        <dbReference type="ARBA" id="ARBA00022518"/>
    </source>
</evidence>
<keyword evidence="2 15" id="KW-0244">Early protein</keyword>
<dbReference type="InterPro" id="IPR001177">
    <property type="entry name" value="PPV_DNA_helicase_E1_C"/>
</dbReference>
<dbReference type="GO" id="GO:0005524">
    <property type="term" value="F:ATP binding"/>
    <property type="evidence" value="ECO:0007669"/>
    <property type="project" value="UniProtKB-UniRule"/>
</dbReference>
<dbReference type="GO" id="GO:0003677">
    <property type="term" value="F:DNA binding"/>
    <property type="evidence" value="ECO:0007669"/>
    <property type="project" value="UniProtKB-UniRule"/>
</dbReference>
<evidence type="ECO:0000256" key="10">
    <source>
        <dbReference type="ARBA" id="ARBA00023125"/>
    </source>
</evidence>
<evidence type="ECO:0000256" key="1">
    <source>
        <dbReference type="ARBA" id="ARBA00004147"/>
    </source>
</evidence>
<dbReference type="EMBL" id="GU117624">
    <property type="protein sequence ID" value="ADJ96360.1"/>
    <property type="molecule type" value="Genomic_DNA"/>
</dbReference>
<comment type="subcellular location">
    <subcellularLocation>
        <location evidence="1 15">Host nucleus</location>
    </subcellularLocation>
</comment>
<comment type="function">
    <text evidence="16">ATP-dependent DNA helicase required for initiation of viral DNA replication. It forms a complex with the viral E2 protein. The E1-E2 complex binds to the replication origin which contains binding sites for both proteins.</text>
</comment>
<comment type="caution">
    <text evidence="15">Lacks conserved residue(s) required for the propagation of feature annotation.</text>
</comment>
<feature type="compositionally biased region" description="Acidic residues" evidence="17">
    <location>
        <begin position="30"/>
        <end position="45"/>
    </location>
</feature>
<evidence type="ECO:0000313" key="20">
    <source>
        <dbReference type="Proteomes" id="UP000138843"/>
    </source>
</evidence>
<keyword evidence="6 15" id="KW-0547">Nucleotide-binding</keyword>
<gene>
    <name evidence="15 19" type="primary">E1</name>
</gene>
<protein>
    <recommendedName>
        <fullName evidence="15 16">Replication protein E1</fullName>
        <ecNumber evidence="15 16">5.6.2.4</ecNumber>
    </recommendedName>
    <alternativeName>
        <fullName evidence="15">ATP-dependent helicase E1</fullName>
    </alternativeName>
    <alternativeName>
        <fullName evidence="15">DNA 3'-5' helicase E1</fullName>
    </alternativeName>
</protein>
<dbReference type="EC" id="5.6.2.4" evidence="15 16"/>
<evidence type="ECO:0000256" key="12">
    <source>
        <dbReference type="ARBA" id="ARBA00034617"/>
    </source>
</evidence>
<feature type="modified residue" description="Phosphoserine; by host" evidence="15">
    <location>
        <position position="90"/>
    </location>
</feature>
<feature type="domain" description="SF3 helicase" evidence="18">
    <location>
        <begin position="445"/>
        <end position="595"/>
    </location>
</feature>
<dbReference type="InterPro" id="IPR014015">
    <property type="entry name" value="Helicase_SF3_DNA-vir"/>
</dbReference>
<keyword evidence="4 15" id="KW-1048">Host nucleus</keyword>
<dbReference type="Proteomes" id="UP000138843">
    <property type="component" value="Segment"/>
</dbReference>
<evidence type="ECO:0000256" key="5">
    <source>
        <dbReference type="ARBA" id="ARBA00022705"/>
    </source>
</evidence>
<evidence type="ECO:0000256" key="6">
    <source>
        <dbReference type="ARBA" id="ARBA00022741"/>
    </source>
</evidence>
<name>F2VIS5_9PAPI</name>
<dbReference type="Gene3D" id="1.10.10.510">
    <property type="entry name" value="Zinc finger, large T-antigen D1 domain"/>
    <property type="match status" value="1"/>
</dbReference>
<dbReference type="GO" id="GO:0016887">
    <property type="term" value="F:ATP hydrolysis activity"/>
    <property type="evidence" value="ECO:0007669"/>
    <property type="project" value="RHEA"/>
</dbReference>
<dbReference type="SUPFAM" id="SSF55464">
    <property type="entry name" value="Origin of replication-binding domain, RBD-like"/>
    <property type="match status" value="1"/>
</dbReference>
<comment type="function">
    <text evidence="14 15">ATP-dependent DNA 3'-5' helicase required for initiation of viral DNA replication. It forms a complex with the viral E2 protein. The E1-E2 complex binds to the replication origin which contains binding sites for both proteins. During the initial step, a dimer of E1 interacts with a dimer of protein E2 leading to a complex that binds the viral origin of replication with high specificity. Then, a second dimer of E1 displaces the E2 dimer in an ATP-dependent manner to form the E1 tetramer. Following this, two E1 monomers are added to each half of the site, which results in the formation of two E1 trimers on the viral ori. Subsequently, two hexamers will be created. The double hexamer acts as a bi-directional helicase machinery and unwinds the viral DNA and then recruits the host DNA polymerase to start replication.</text>
</comment>
<keyword evidence="5 15" id="KW-0235">DNA replication</keyword>
<evidence type="ECO:0000256" key="11">
    <source>
        <dbReference type="ARBA" id="ARBA00023235"/>
    </source>
</evidence>
<keyword evidence="8 15" id="KW-0347">Helicase</keyword>
<dbReference type="Pfam" id="PF00524">
    <property type="entry name" value="PPV_E1_N"/>
    <property type="match status" value="1"/>
</dbReference>
<dbReference type="GO" id="GO:0006260">
    <property type="term" value="P:DNA replication"/>
    <property type="evidence" value="ECO:0007669"/>
    <property type="project" value="UniProtKB-UniRule"/>
</dbReference>
<feature type="binding site" evidence="15">
    <location>
        <begin position="471"/>
        <end position="478"/>
    </location>
    <ligand>
        <name>ATP</name>
        <dbReference type="ChEBI" id="CHEBI:30616"/>
    </ligand>
</feature>
<dbReference type="PROSITE" id="PS51206">
    <property type="entry name" value="SF3_HELICASE_1"/>
    <property type="match status" value="1"/>
</dbReference>
<evidence type="ECO:0000256" key="16">
    <source>
        <dbReference type="PIRNR" id="PIRNR003383"/>
    </source>
</evidence>
<evidence type="ECO:0000259" key="18">
    <source>
        <dbReference type="PROSITE" id="PS51206"/>
    </source>
</evidence>
<dbReference type="PIRSF" id="PIRSF003383">
    <property type="entry name" value="Rep_E1_papillomaV"/>
    <property type="match status" value="1"/>
</dbReference>
<evidence type="ECO:0000256" key="13">
    <source>
        <dbReference type="ARBA" id="ARBA00048988"/>
    </source>
</evidence>
<keyword evidence="7 15" id="KW-0378">Hydrolase</keyword>
<comment type="similarity">
    <text evidence="15 16">Belongs to the papillomaviridae E1 protein family.</text>
</comment>
<feature type="modified residue" description="Phosphoserine; by host" evidence="15">
    <location>
        <position position="100"/>
    </location>
</feature>
<comment type="PTM">
    <text evidence="15">Phosphorylated.</text>
</comment>
<dbReference type="Gene3D" id="3.40.50.300">
    <property type="entry name" value="P-loop containing nucleotide triphosphate hydrolases"/>
    <property type="match status" value="1"/>
</dbReference>
<comment type="catalytic activity">
    <reaction evidence="13 15 16">
        <text>ATP + H2O = ADP + phosphate + H(+)</text>
        <dbReference type="Rhea" id="RHEA:13065"/>
        <dbReference type="ChEBI" id="CHEBI:15377"/>
        <dbReference type="ChEBI" id="CHEBI:15378"/>
        <dbReference type="ChEBI" id="CHEBI:30616"/>
        <dbReference type="ChEBI" id="CHEBI:43474"/>
        <dbReference type="ChEBI" id="CHEBI:456216"/>
        <dbReference type="EC" id="5.6.2.4"/>
    </reaction>
</comment>
<evidence type="ECO:0000256" key="3">
    <source>
        <dbReference type="ARBA" id="ARBA00022553"/>
    </source>
</evidence>
<evidence type="ECO:0000256" key="7">
    <source>
        <dbReference type="ARBA" id="ARBA00022801"/>
    </source>
</evidence>
<accession>F2VIS5</accession>
<dbReference type="InterPro" id="IPR046935">
    <property type="entry name" value="PPV_E1_DBD_sf"/>
</dbReference>
<comment type="subunit">
    <text evidence="15">Can form hexamers. Interacts with E2 protein; this interaction increases E1 DNA binding specificity. Interacts with host DNA polymerase subunit POLA2. Interacts with host single stranded DNA-binding protein RPA1. Interacts with host TOP1; this interaction stimulates the enzymatic activity of TOP1.</text>
</comment>
<evidence type="ECO:0000256" key="9">
    <source>
        <dbReference type="ARBA" id="ARBA00022840"/>
    </source>
</evidence>
<keyword evidence="3 15" id="KW-0597">Phosphoprotein</keyword>
<evidence type="ECO:0000256" key="4">
    <source>
        <dbReference type="ARBA" id="ARBA00022562"/>
    </source>
</evidence>
<dbReference type="Pfam" id="PF00519">
    <property type="entry name" value="PPV_E1_C"/>
    <property type="match status" value="1"/>
</dbReference>
<dbReference type="HAMAP" id="MF_04000">
    <property type="entry name" value="PPV_E1"/>
    <property type="match status" value="1"/>
</dbReference>
<comment type="catalytic activity">
    <reaction evidence="12 15">
        <text>Couples ATP hydrolysis with the unwinding of duplex DNA by translocating in the 3'-5' direction.</text>
        <dbReference type="EC" id="5.6.2.4"/>
    </reaction>
</comment>
<reference evidence="19 20" key="1">
    <citation type="journal article" date="2011" name="Mol. Phylogenet. Evol.">
        <title>Modular organizations of novel cetacean papillomaviruses.</title>
        <authorList>
            <person name="Gottschling M."/>
            <person name="Bravo I.G."/>
            <person name="Schulz E."/>
            <person name="Bracho M.A."/>
            <person name="Deaville R."/>
            <person name="Jepson P.D."/>
            <person name="Bressem M.F."/>
            <person name="Stockfleth E."/>
            <person name="Nindl I."/>
        </authorList>
    </citation>
    <scope>NUCLEOTIDE SEQUENCE [LARGE SCALE GENOMIC DNA]</scope>
</reference>